<name>A0A7X0FMM6_9MICO</name>
<accession>A0A7X0FMM6</accession>
<comment type="caution">
    <text evidence="3">The sequence shown here is derived from an EMBL/GenBank/DDBJ whole genome shotgun (WGS) entry which is preliminary data.</text>
</comment>
<reference evidence="3 4" key="1">
    <citation type="submission" date="2020-08" db="EMBL/GenBank/DDBJ databases">
        <title>Sequencing the genomes of 1000 actinobacteria strains.</title>
        <authorList>
            <person name="Klenk H.-P."/>
        </authorList>
    </citation>
    <scope>NUCLEOTIDE SEQUENCE [LARGE SCALE GENOMIC DNA]</scope>
    <source>
        <strain evidence="3 4">DSM 12511</strain>
    </source>
</reference>
<keyword evidence="2" id="KW-0812">Transmembrane</keyword>
<evidence type="ECO:0000256" key="2">
    <source>
        <dbReference type="SAM" id="Phobius"/>
    </source>
</evidence>
<evidence type="ECO:0000313" key="3">
    <source>
        <dbReference type="EMBL" id="MBB6390261.1"/>
    </source>
</evidence>
<keyword evidence="2" id="KW-0472">Membrane</keyword>
<feature type="transmembrane region" description="Helical" evidence="2">
    <location>
        <begin position="203"/>
        <end position="225"/>
    </location>
</feature>
<feature type="region of interest" description="Disordered" evidence="1">
    <location>
        <begin position="239"/>
        <end position="298"/>
    </location>
</feature>
<feature type="compositionally biased region" description="Basic and acidic residues" evidence="1">
    <location>
        <begin position="289"/>
        <end position="298"/>
    </location>
</feature>
<keyword evidence="4" id="KW-1185">Reference proteome</keyword>
<feature type="transmembrane region" description="Helical" evidence="2">
    <location>
        <begin position="15"/>
        <end position="36"/>
    </location>
</feature>
<keyword evidence="2" id="KW-1133">Transmembrane helix</keyword>
<dbReference type="RefSeq" id="WP_184749533.1">
    <property type="nucleotide sequence ID" value="NZ_BAAAJR010000003.1"/>
</dbReference>
<organism evidence="3 4">
    <name type="scientific">Microbacterium thalassium</name>
    <dbReference type="NCBI Taxonomy" id="362649"/>
    <lineage>
        <taxon>Bacteria</taxon>
        <taxon>Bacillati</taxon>
        <taxon>Actinomycetota</taxon>
        <taxon>Actinomycetes</taxon>
        <taxon>Micrococcales</taxon>
        <taxon>Microbacteriaceae</taxon>
        <taxon>Microbacterium</taxon>
    </lineage>
</organism>
<protein>
    <submittedName>
        <fullName evidence="3">Capsular polysaccharide biosynthesis protein</fullName>
    </submittedName>
</protein>
<dbReference type="Proteomes" id="UP000537775">
    <property type="component" value="Unassembled WGS sequence"/>
</dbReference>
<evidence type="ECO:0000313" key="4">
    <source>
        <dbReference type="Proteomes" id="UP000537775"/>
    </source>
</evidence>
<gene>
    <name evidence="3" type="ORF">HD594_000574</name>
</gene>
<dbReference type="AlphaFoldDB" id="A0A7X0FMM6"/>
<proteinExistence type="predicted"/>
<dbReference type="EMBL" id="JACHML010000001">
    <property type="protein sequence ID" value="MBB6390261.1"/>
    <property type="molecule type" value="Genomic_DNA"/>
</dbReference>
<evidence type="ECO:0000256" key="1">
    <source>
        <dbReference type="SAM" id="MobiDB-lite"/>
    </source>
</evidence>
<sequence length="298" mass="31642">MGVPRYLQVLWESKWLLLVGVLVAAVAAFFAGFAIVDGKVQSRAVQEYTAETTLLVSSPSSDMYQAVIPGQALVEGQTLPEETDLTSKAILYAYIISGTDMRERVETQVGAFSDTEGLTALRRTTQPGGDEAFPGRYTLPIIAVVGGSTSPDRAEEISDAAAQLFIEDVLAQQDESNIPNGDRVVLSVLDTATAEEVEGSNPAIPIAITFVGVFLLFVVAAFIVAGARSSRARKKALAAEQADGASETPEDAEEARSDEPVADSGATRRSRAAQGTSEEPETTPDEESTVEHEPSYTP</sequence>
<feature type="compositionally biased region" description="Acidic residues" evidence="1">
    <location>
        <begin position="278"/>
        <end position="288"/>
    </location>
</feature>